<dbReference type="InterPro" id="IPR008927">
    <property type="entry name" value="6-PGluconate_DH-like_C_sf"/>
</dbReference>
<feature type="domain" description="3-hydroxyacyl-CoA dehydrogenase NAD binding" evidence="7">
    <location>
        <begin position="5"/>
        <end position="183"/>
    </location>
</feature>
<dbReference type="GO" id="GO:0008691">
    <property type="term" value="F:3-hydroxybutyryl-CoA dehydrogenase activity"/>
    <property type="evidence" value="ECO:0007669"/>
    <property type="project" value="TreeGrafter"/>
</dbReference>
<feature type="binding site" evidence="5">
    <location>
        <position position="119"/>
    </location>
    <ligand>
        <name>NAD(+)</name>
        <dbReference type="ChEBI" id="CHEBI:57540"/>
    </ligand>
</feature>
<feature type="site" description="Important for catalytic activity" evidence="4">
    <location>
        <position position="140"/>
    </location>
</feature>
<evidence type="ECO:0000256" key="1">
    <source>
        <dbReference type="ARBA" id="ARBA00005086"/>
    </source>
</evidence>
<feature type="binding site" evidence="5">
    <location>
        <position position="33"/>
    </location>
    <ligand>
        <name>NAD(+)</name>
        <dbReference type="ChEBI" id="CHEBI:57540"/>
    </ligand>
</feature>
<dbReference type="FunFam" id="3.40.50.720:FF:000009">
    <property type="entry name" value="Fatty oxidation complex, alpha subunit"/>
    <property type="match status" value="1"/>
</dbReference>
<evidence type="ECO:0000256" key="5">
    <source>
        <dbReference type="PIRSR" id="PIRSR000105-2"/>
    </source>
</evidence>
<keyword evidence="3" id="KW-0560">Oxidoreductase</keyword>
<dbReference type="SUPFAM" id="SSF51735">
    <property type="entry name" value="NAD(P)-binding Rossmann-fold domains"/>
    <property type="match status" value="1"/>
</dbReference>
<evidence type="ECO:0000259" key="6">
    <source>
        <dbReference type="Pfam" id="PF00725"/>
    </source>
</evidence>
<dbReference type="PIRSF" id="PIRSF000105">
    <property type="entry name" value="HCDH"/>
    <property type="match status" value="1"/>
</dbReference>
<keyword evidence="5" id="KW-0520">NAD</keyword>
<dbReference type="Gene3D" id="3.40.50.720">
    <property type="entry name" value="NAD(P)-binding Rossmann-like Domain"/>
    <property type="match status" value="1"/>
</dbReference>
<dbReference type="RefSeq" id="WP_212773953.1">
    <property type="nucleotide sequence ID" value="NZ_AP024601.1"/>
</dbReference>
<dbReference type="InterPro" id="IPR006108">
    <property type="entry name" value="3HC_DH_C"/>
</dbReference>
<dbReference type="PANTHER" id="PTHR48075:SF5">
    <property type="entry name" value="3-HYDROXYBUTYRYL-COA DEHYDROGENASE"/>
    <property type="match status" value="1"/>
</dbReference>
<dbReference type="Gene3D" id="1.10.1040.10">
    <property type="entry name" value="N-(1-d-carboxylethyl)-l-norvaline Dehydrogenase, domain 2"/>
    <property type="match status" value="1"/>
</dbReference>
<proteinExistence type="inferred from homology"/>
<dbReference type="SUPFAM" id="SSF48179">
    <property type="entry name" value="6-phosphogluconate dehydrogenase C-terminal domain-like"/>
    <property type="match status" value="1"/>
</dbReference>
<reference evidence="8" key="2">
    <citation type="journal article" date="2021" name="Microbiol. Resour. Announc.">
        <title>Complete Genome Sequence of Polycladomyces abyssicola JIR-001T, Isolated from Hemipelagic Sediment in Deep Seawater.</title>
        <authorList>
            <person name="Tsubouchi T."/>
            <person name="Kaneko Y."/>
        </authorList>
    </citation>
    <scope>NUCLEOTIDE SEQUENCE</scope>
    <source>
        <strain evidence="8">JIR-001</strain>
    </source>
</reference>
<name>A0A8D5UEJ1_9BACL</name>
<evidence type="ECO:0000313" key="9">
    <source>
        <dbReference type="Proteomes" id="UP000677436"/>
    </source>
</evidence>
<evidence type="ECO:0008006" key="10">
    <source>
        <dbReference type="Google" id="ProtNLM"/>
    </source>
</evidence>
<dbReference type="EMBL" id="AP024601">
    <property type="protein sequence ID" value="BCU80602.1"/>
    <property type="molecule type" value="Genomic_DNA"/>
</dbReference>
<comment type="pathway">
    <text evidence="1">Lipid metabolism; butanoate metabolism.</text>
</comment>
<feature type="binding site" evidence="5">
    <location>
        <position position="275"/>
    </location>
    <ligand>
        <name>NAD(+)</name>
        <dbReference type="ChEBI" id="CHEBI:57540"/>
    </ligand>
</feature>
<feature type="binding site" evidence="5">
    <location>
        <position position="143"/>
    </location>
    <ligand>
        <name>NAD(+)</name>
        <dbReference type="ChEBI" id="CHEBI:57540"/>
    </ligand>
</feature>
<dbReference type="InterPro" id="IPR006176">
    <property type="entry name" value="3-OHacyl-CoA_DH_NAD-bd"/>
</dbReference>
<dbReference type="InterPro" id="IPR022694">
    <property type="entry name" value="3-OHacyl-CoA_DH"/>
</dbReference>
<feature type="domain" description="3-hydroxyacyl-CoA dehydrogenase C-terminal" evidence="6">
    <location>
        <begin position="186"/>
        <end position="283"/>
    </location>
</feature>
<dbReference type="Proteomes" id="UP000677436">
    <property type="component" value="Chromosome"/>
</dbReference>
<evidence type="ECO:0000256" key="2">
    <source>
        <dbReference type="ARBA" id="ARBA00009463"/>
    </source>
</evidence>
<evidence type="ECO:0000313" key="8">
    <source>
        <dbReference type="EMBL" id="BCU80602.1"/>
    </source>
</evidence>
<feature type="binding site" evidence="5">
    <location>
        <position position="97"/>
    </location>
    <ligand>
        <name>NAD(+)</name>
        <dbReference type="ChEBI" id="CHEBI:57540"/>
    </ligand>
</feature>
<gene>
    <name evidence="8" type="ORF">JIR001_03850</name>
</gene>
<dbReference type="PANTHER" id="PTHR48075">
    <property type="entry name" value="3-HYDROXYACYL-COA DEHYDROGENASE FAMILY PROTEIN"/>
    <property type="match status" value="1"/>
</dbReference>
<keyword evidence="9" id="KW-1185">Reference proteome</keyword>
<feature type="binding site" evidence="5">
    <location>
        <position position="92"/>
    </location>
    <ligand>
        <name>NAD(+)</name>
        <dbReference type="ChEBI" id="CHEBI:57540"/>
    </ligand>
</feature>
<dbReference type="GO" id="GO:0070403">
    <property type="term" value="F:NAD+ binding"/>
    <property type="evidence" value="ECO:0007669"/>
    <property type="project" value="InterPro"/>
</dbReference>
<comment type="similarity">
    <text evidence="2">Belongs to the 3-hydroxyacyl-CoA dehydrogenase family.</text>
</comment>
<dbReference type="KEGG" id="pabs:JIR001_03850"/>
<reference evidence="8" key="1">
    <citation type="journal article" date="2013" name="Int. J. Syst. Evol. Microbiol.">
        <title>Polycladomyces abyssicola gen. nov., sp. nov., a thermophilic filamentous bacterium isolated from hemipelagic sediment.</title>
        <authorList>
            <person name="Tsubouchi T."/>
            <person name="Shimane Y."/>
            <person name="Mori K."/>
            <person name="Usui K."/>
            <person name="Hiraki T."/>
            <person name="Tame A."/>
            <person name="Uematsu K."/>
            <person name="Maruyama T."/>
            <person name="Hatada Y."/>
        </authorList>
    </citation>
    <scope>NUCLEOTIDE SEQUENCE</scope>
    <source>
        <strain evidence="8">JIR-001</strain>
    </source>
</reference>
<dbReference type="AlphaFoldDB" id="A0A8D5UEJ1"/>
<sequence>MSSTTVGVVGSGTMGSGIAQVVAQNGFNVLLFDIKEEIVIESLTRMRTRLEKLVEKGKILRDELEEINKRIQTSTDLSDMRVCQFVIEAAPEKLSIKKDIFQQLDKYCSEETILATNTSSLSITEIGSITRRPERVAGMHFFNPVPLMPLVEVIRGVITEEETVKALVQFAKALRKIPVTCEDTPGFIVNRIARPFYNEALKIHGERLATIEQIDRIMKKEGKFRMGPFELQDLIGIDINFSTTESVHQGFFGEERFRPHYYQQRMMQSGKLGRKAGVGYYNYDN</sequence>
<dbReference type="InterPro" id="IPR036291">
    <property type="entry name" value="NAD(P)-bd_dom_sf"/>
</dbReference>
<protein>
    <recommendedName>
        <fullName evidence="10">3-hydroxybutyryl-CoA dehydrogenase</fullName>
    </recommendedName>
</protein>
<evidence type="ECO:0000256" key="4">
    <source>
        <dbReference type="PIRSR" id="PIRSR000105-1"/>
    </source>
</evidence>
<feature type="binding site" evidence="5">
    <location>
        <begin position="10"/>
        <end position="15"/>
    </location>
    <ligand>
        <name>NAD(+)</name>
        <dbReference type="ChEBI" id="CHEBI:57540"/>
    </ligand>
</feature>
<dbReference type="InterPro" id="IPR013328">
    <property type="entry name" value="6PGD_dom2"/>
</dbReference>
<dbReference type="GO" id="GO:0006635">
    <property type="term" value="P:fatty acid beta-oxidation"/>
    <property type="evidence" value="ECO:0007669"/>
    <property type="project" value="TreeGrafter"/>
</dbReference>
<accession>A0A8D5UEJ1</accession>
<dbReference type="Pfam" id="PF02737">
    <property type="entry name" value="3HCDH_N"/>
    <property type="match status" value="1"/>
</dbReference>
<evidence type="ECO:0000259" key="7">
    <source>
        <dbReference type="Pfam" id="PF02737"/>
    </source>
</evidence>
<evidence type="ECO:0000256" key="3">
    <source>
        <dbReference type="ARBA" id="ARBA00023002"/>
    </source>
</evidence>
<organism evidence="8 9">
    <name type="scientific">Polycladomyces abyssicola</name>
    <dbReference type="NCBI Taxonomy" id="1125966"/>
    <lineage>
        <taxon>Bacteria</taxon>
        <taxon>Bacillati</taxon>
        <taxon>Bacillota</taxon>
        <taxon>Bacilli</taxon>
        <taxon>Bacillales</taxon>
        <taxon>Thermoactinomycetaceae</taxon>
        <taxon>Polycladomyces</taxon>
    </lineage>
</organism>
<dbReference type="Pfam" id="PF00725">
    <property type="entry name" value="3HCDH"/>
    <property type="match status" value="1"/>
</dbReference>